<evidence type="ECO:0000313" key="2">
    <source>
        <dbReference type="Ensembl" id="ENSSPUP00000017746.1"/>
    </source>
</evidence>
<accession>A0A8D0H344</accession>
<dbReference type="Proteomes" id="UP000694392">
    <property type="component" value="Unplaced"/>
</dbReference>
<feature type="transmembrane region" description="Helical" evidence="1">
    <location>
        <begin position="40"/>
        <end position="61"/>
    </location>
</feature>
<reference evidence="2" key="1">
    <citation type="submission" date="2025-08" db="UniProtKB">
        <authorList>
            <consortium name="Ensembl"/>
        </authorList>
    </citation>
    <scope>IDENTIFICATION</scope>
</reference>
<dbReference type="GO" id="GO:0005319">
    <property type="term" value="F:lipid transporter activity"/>
    <property type="evidence" value="ECO:0007669"/>
    <property type="project" value="TreeGrafter"/>
</dbReference>
<keyword evidence="1" id="KW-0472">Membrane</keyword>
<feature type="transmembrane region" description="Helical" evidence="1">
    <location>
        <begin position="12"/>
        <end position="33"/>
    </location>
</feature>
<dbReference type="Ensembl" id="ENSSPUT00000018897.1">
    <property type="protein sequence ID" value="ENSSPUP00000017746.1"/>
    <property type="gene ID" value="ENSSPUG00000013710.1"/>
</dbReference>
<dbReference type="GO" id="GO:0016020">
    <property type="term" value="C:membrane"/>
    <property type="evidence" value="ECO:0007669"/>
    <property type="project" value="InterPro"/>
</dbReference>
<reference evidence="2" key="2">
    <citation type="submission" date="2025-09" db="UniProtKB">
        <authorList>
            <consortium name="Ensembl"/>
        </authorList>
    </citation>
    <scope>IDENTIFICATION</scope>
</reference>
<dbReference type="PANTHER" id="PTHR19229:SF100">
    <property type="entry name" value="CHOLESTEROL TRANSPORTER ABCA5"/>
    <property type="match status" value="1"/>
</dbReference>
<feature type="transmembrane region" description="Helical" evidence="1">
    <location>
        <begin position="81"/>
        <end position="102"/>
    </location>
</feature>
<keyword evidence="1" id="KW-1133">Transmembrane helix</keyword>
<sequence>MLTPLFKKSKYVGIVEFFATLAFGFVGLSIVLLEDFPKSFVWILSPLCQCTFLVGIAQVMHLEDYEDGATFSNLTHGPYPLVIALILLALDSMFYLLLAVYLDQVIPGMMLESETNKELN</sequence>
<keyword evidence="3" id="KW-1185">Reference proteome</keyword>
<evidence type="ECO:0000256" key="1">
    <source>
        <dbReference type="SAM" id="Phobius"/>
    </source>
</evidence>
<dbReference type="GeneTree" id="ENSGT00940000158172"/>
<organism evidence="2 3">
    <name type="scientific">Sphenodon punctatus</name>
    <name type="common">Tuatara</name>
    <name type="synonym">Hatteria punctata</name>
    <dbReference type="NCBI Taxonomy" id="8508"/>
    <lineage>
        <taxon>Eukaryota</taxon>
        <taxon>Metazoa</taxon>
        <taxon>Chordata</taxon>
        <taxon>Craniata</taxon>
        <taxon>Vertebrata</taxon>
        <taxon>Euteleostomi</taxon>
        <taxon>Lepidosauria</taxon>
        <taxon>Sphenodontia</taxon>
        <taxon>Sphenodontidae</taxon>
        <taxon>Sphenodon</taxon>
    </lineage>
</organism>
<name>A0A8D0H344_SPHPU</name>
<dbReference type="GO" id="GO:0140359">
    <property type="term" value="F:ABC-type transporter activity"/>
    <property type="evidence" value="ECO:0007669"/>
    <property type="project" value="InterPro"/>
</dbReference>
<dbReference type="InterPro" id="IPR026082">
    <property type="entry name" value="ABCA"/>
</dbReference>
<keyword evidence="1" id="KW-0812">Transmembrane</keyword>
<proteinExistence type="predicted"/>
<dbReference type="AlphaFoldDB" id="A0A8D0H344"/>
<protein>
    <submittedName>
        <fullName evidence="2">Uncharacterized protein</fullName>
    </submittedName>
</protein>
<dbReference type="GO" id="GO:0005770">
    <property type="term" value="C:late endosome"/>
    <property type="evidence" value="ECO:0007669"/>
    <property type="project" value="TreeGrafter"/>
</dbReference>
<dbReference type="PANTHER" id="PTHR19229">
    <property type="entry name" value="ATP-BINDING CASSETTE TRANSPORTER SUBFAMILY A ABCA"/>
    <property type="match status" value="1"/>
</dbReference>
<evidence type="ECO:0000313" key="3">
    <source>
        <dbReference type="Proteomes" id="UP000694392"/>
    </source>
</evidence>